<name>A0A6S6SQT4_9BACT</name>
<evidence type="ECO:0000313" key="1">
    <source>
        <dbReference type="EMBL" id="CAA6807330.1"/>
    </source>
</evidence>
<dbReference type="EMBL" id="CACVAS010000047">
    <property type="protein sequence ID" value="CAA6807330.1"/>
    <property type="molecule type" value="Genomic_DNA"/>
</dbReference>
<sequence>MKQETITWEELQAKEEARFKKWGETPMKERLPITINKMLYIVRGDTGGSVVYADMLLSMLPNSSHKVNMNYWCYKSDRDDYQTMSELMDNFNTDLIFEYEKLVLPYREELLDYLSQD</sequence>
<protein>
    <submittedName>
        <fullName evidence="1">Uncharacterized protein</fullName>
    </submittedName>
</protein>
<dbReference type="AlphaFoldDB" id="A0A6S6SQT4"/>
<reference evidence="1" key="1">
    <citation type="submission" date="2020-01" db="EMBL/GenBank/DDBJ databases">
        <authorList>
            <person name="Meier V. D."/>
            <person name="Meier V D."/>
        </authorList>
    </citation>
    <scope>NUCLEOTIDE SEQUENCE</scope>
    <source>
        <strain evidence="1">HLG_WM_MAG_01</strain>
    </source>
</reference>
<organism evidence="1">
    <name type="scientific">uncultured Sulfurovum sp</name>
    <dbReference type="NCBI Taxonomy" id="269237"/>
    <lineage>
        <taxon>Bacteria</taxon>
        <taxon>Pseudomonadati</taxon>
        <taxon>Campylobacterota</taxon>
        <taxon>Epsilonproteobacteria</taxon>
        <taxon>Campylobacterales</taxon>
        <taxon>Sulfurovaceae</taxon>
        <taxon>Sulfurovum</taxon>
        <taxon>environmental samples</taxon>
    </lineage>
</organism>
<proteinExistence type="predicted"/>
<gene>
    <name evidence="1" type="ORF">HELGO_WM3284</name>
</gene>
<accession>A0A6S6SQT4</accession>